<evidence type="ECO:0000313" key="16">
    <source>
        <dbReference type="EMBL" id="EUB60615.1"/>
    </source>
</evidence>
<evidence type="ECO:0000256" key="3">
    <source>
        <dbReference type="ARBA" id="ARBA00008663"/>
    </source>
</evidence>
<keyword evidence="8 16" id="KW-0418">Kinase</keyword>
<evidence type="ECO:0000256" key="9">
    <source>
        <dbReference type="ARBA" id="ARBA00022840"/>
    </source>
</evidence>
<dbReference type="AlphaFoldDB" id="W6UGI2"/>
<dbReference type="Gene3D" id="2.40.33.10">
    <property type="entry name" value="PK beta-barrel domain-like"/>
    <property type="match status" value="1"/>
</dbReference>
<reference evidence="16 17" key="1">
    <citation type="journal article" date="2013" name="Nat. Genet.">
        <title>The genome of the hydatid tapeworm Echinococcus granulosus.</title>
        <authorList>
            <person name="Zheng H."/>
            <person name="Zhang W."/>
            <person name="Zhang L."/>
            <person name="Zhang Z."/>
            <person name="Li J."/>
            <person name="Lu G."/>
            <person name="Zhu Y."/>
            <person name="Wang Y."/>
            <person name="Huang Y."/>
            <person name="Liu J."/>
            <person name="Kang H."/>
            <person name="Chen J."/>
            <person name="Wang L."/>
            <person name="Chen A."/>
            <person name="Yu S."/>
            <person name="Gao Z."/>
            <person name="Jin L."/>
            <person name="Gu W."/>
            <person name="Wang Z."/>
            <person name="Zhao L."/>
            <person name="Shi B."/>
            <person name="Wen H."/>
            <person name="Lin R."/>
            <person name="Jones M.K."/>
            <person name="Brejova B."/>
            <person name="Vinar T."/>
            <person name="Zhao G."/>
            <person name="McManus D.P."/>
            <person name="Chen Z."/>
            <person name="Zhou Y."/>
            <person name="Wang S."/>
        </authorList>
    </citation>
    <scope>NUCLEOTIDE SEQUENCE [LARGE SCALE GENOMIC DNA]</scope>
</reference>
<keyword evidence="9" id="KW-0067">ATP-binding</keyword>
<evidence type="ECO:0000256" key="8">
    <source>
        <dbReference type="ARBA" id="ARBA00022777"/>
    </source>
</evidence>
<dbReference type="InterPro" id="IPR015806">
    <property type="entry name" value="Pyrv_Knase_insert_dom_sf"/>
</dbReference>
<dbReference type="RefSeq" id="XP_024351811.1">
    <property type="nucleotide sequence ID" value="XM_024493697.1"/>
</dbReference>
<sequence length="603" mass="66578">MEPAVTSSLSGGHSAEVIFEVPRNWEEKLGSRIGHACQLDIDQVAECPRATCIACTLGMGTFIAIFLLGESWCTVDGISKMISNGINILRLNIGVISREMCHKATKIVRALDELSNYKFCTSIVMDLAAECGPETTVMFEEGDKVELTMDESLKNKCTKEQIYINTSAFPQLIHHLYKGDRIFFGDGLICLIVKEVGMDHIACLIEEGGPIGGYQRVFLPRKRLYHRYIEANYMKGLAFASECEVDFIFTSYPGNAQMILDARARLPPHTKIFAKIETKESIFKLQKYIIAHCNVARKPVFVIAQLLESMYNKPRPTRAEASNVANAVLDGADGLILTVETAEGIYPHDSVRFMSQICREAERSRFHKTIRAELNACRLARGLCRQHVSHVTALSSVEAAVNSHAKAIFVITTSGASAVAIATAGPCCPVIAITRYPRVARHCRAYRGLFPFVYTDQFKSSRCKTCGEFLPFPPPPPLALLRLTSTFDLNFRLGELGEQLENWSEGMDLRLNTALDSARADGIIRPHDNVIIVTGSMAGQGNTNTMQIFQAPGDKCHLKVVSSIQDIVYLDVDLQALRLANGKGDSESSQRGPDGVDSLQYPL</sequence>
<keyword evidence="10" id="KW-0460">Magnesium</keyword>
<dbReference type="PANTHER" id="PTHR11817">
    <property type="entry name" value="PYRUVATE KINASE"/>
    <property type="match status" value="1"/>
</dbReference>
<protein>
    <recommendedName>
        <fullName evidence="4">pyruvate kinase</fullName>
        <ecNumber evidence="4">2.7.1.40</ecNumber>
    </recommendedName>
</protein>
<dbReference type="SUPFAM" id="SSF52935">
    <property type="entry name" value="PK C-terminal domain-like"/>
    <property type="match status" value="2"/>
</dbReference>
<dbReference type="SUPFAM" id="SSF51621">
    <property type="entry name" value="Phosphoenolpyruvate/pyruvate domain"/>
    <property type="match status" value="1"/>
</dbReference>
<dbReference type="SUPFAM" id="SSF50800">
    <property type="entry name" value="PK beta-barrel domain-like"/>
    <property type="match status" value="1"/>
</dbReference>
<name>W6UGI2_ECHGR</name>
<evidence type="ECO:0000256" key="10">
    <source>
        <dbReference type="ARBA" id="ARBA00022842"/>
    </source>
</evidence>
<keyword evidence="11" id="KW-0324">Glycolysis</keyword>
<dbReference type="UniPathway" id="UPA00109">
    <property type="reaction ID" value="UER00188"/>
</dbReference>
<dbReference type="GO" id="GO:0005524">
    <property type="term" value="F:ATP binding"/>
    <property type="evidence" value="ECO:0007669"/>
    <property type="project" value="UniProtKB-KW"/>
</dbReference>
<evidence type="ECO:0000256" key="1">
    <source>
        <dbReference type="ARBA" id="ARBA00001958"/>
    </source>
</evidence>
<dbReference type="GO" id="GO:0030955">
    <property type="term" value="F:potassium ion binding"/>
    <property type="evidence" value="ECO:0007669"/>
    <property type="project" value="InterPro"/>
</dbReference>
<keyword evidence="5" id="KW-0808">Transferase</keyword>
<dbReference type="CTD" id="36340163"/>
<dbReference type="InterPro" id="IPR011037">
    <property type="entry name" value="Pyrv_Knase-like_insert_dom_sf"/>
</dbReference>
<evidence type="ECO:0000256" key="4">
    <source>
        <dbReference type="ARBA" id="ARBA00012142"/>
    </source>
</evidence>
<dbReference type="InterPro" id="IPR001697">
    <property type="entry name" value="Pyr_Knase"/>
</dbReference>
<feature type="domain" description="Pyruvate kinase barrel" evidence="14">
    <location>
        <begin position="280"/>
        <end position="351"/>
    </location>
</feature>
<dbReference type="OMA" id="MSQICRE"/>
<evidence type="ECO:0000256" key="2">
    <source>
        <dbReference type="ARBA" id="ARBA00004997"/>
    </source>
</evidence>
<keyword evidence="17" id="KW-1185">Reference proteome</keyword>
<dbReference type="GO" id="GO:0000287">
    <property type="term" value="F:magnesium ion binding"/>
    <property type="evidence" value="ECO:0007669"/>
    <property type="project" value="InterPro"/>
</dbReference>
<keyword evidence="6" id="KW-0479">Metal-binding</keyword>
<organism evidence="16 17">
    <name type="scientific">Echinococcus granulosus</name>
    <name type="common">Hydatid tapeworm</name>
    <dbReference type="NCBI Taxonomy" id="6210"/>
    <lineage>
        <taxon>Eukaryota</taxon>
        <taxon>Metazoa</taxon>
        <taxon>Spiralia</taxon>
        <taxon>Lophotrochozoa</taxon>
        <taxon>Platyhelminthes</taxon>
        <taxon>Cestoda</taxon>
        <taxon>Eucestoda</taxon>
        <taxon>Cyclophyllidea</taxon>
        <taxon>Taeniidae</taxon>
        <taxon>Echinococcus</taxon>
        <taxon>Echinococcus granulosus group</taxon>
    </lineage>
</organism>
<dbReference type="Gene3D" id="3.20.20.60">
    <property type="entry name" value="Phosphoenolpyruvate-binding domains"/>
    <property type="match status" value="2"/>
</dbReference>
<evidence type="ECO:0000256" key="7">
    <source>
        <dbReference type="ARBA" id="ARBA00022741"/>
    </source>
</evidence>
<dbReference type="EMBL" id="APAU02000028">
    <property type="protein sequence ID" value="EUB60615.1"/>
    <property type="molecule type" value="Genomic_DNA"/>
</dbReference>
<dbReference type="InterPro" id="IPR040442">
    <property type="entry name" value="Pyrv_kinase-like_dom_sf"/>
</dbReference>
<dbReference type="Proteomes" id="UP000019149">
    <property type="component" value="Unassembled WGS sequence"/>
</dbReference>
<evidence type="ECO:0000313" key="17">
    <source>
        <dbReference type="Proteomes" id="UP000019149"/>
    </source>
</evidence>
<comment type="cofactor">
    <cofactor evidence="1">
        <name>K(+)</name>
        <dbReference type="ChEBI" id="CHEBI:29103"/>
    </cofactor>
</comment>
<feature type="region of interest" description="Disordered" evidence="13">
    <location>
        <begin position="581"/>
        <end position="603"/>
    </location>
</feature>
<evidence type="ECO:0000256" key="13">
    <source>
        <dbReference type="SAM" id="MobiDB-lite"/>
    </source>
</evidence>
<dbReference type="InterPro" id="IPR036918">
    <property type="entry name" value="Pyrv_Knase_C_sf"/>
</dbReference>
<dbReference type="GeneID" id="36340163"/>
<dbReference type="Pfam" id="PF02887">
    <property type="entry name" value="PK_C"/>
    <property type="match status" value="1"/>
</dbReference>
<dbReference type="STRING" id="6210.W6UGI2"/>
<evidence type="ECO:0000256" key="5">
    <source>
        <dbReference type="ARBA" id="ARBA00022679"/>
    </source>
</evidence>
<accession>W6UGI2</accession>
<evidence type="ECO:0000256" key="6">
    <source>
        <dbReference type="ARBA" id="ARBA00022723"/>
    </source>
</evidence>
<comment type="pathway">
    <text evidence="2">Carbohydrate degradation; glycolysis; pyruvate from D-glyceraldehyde 3-phosphate: step 5/5.</text>
</comment>
<evidence type="ECO:0000259" key="14">
    <source>
        <dbReference type="Pfam" id="PF00224"/>
    </source>
</evidence>
<evidence type="ECO:0000256" key="11">
    <source>
        <dbReference type="ARBA" id="ARBA00023152"/>
    </source>
</evidence>
<dbReference type="GO" id="GO:0004743">
    <property type="term" value="F:pyruvate kinase activity"/>
    <property type="evidence" value="ECO:0007669"/>
    <property type="project" value="UniProtKB-EC"/>
</dbReference>
<evidence type="ECO:0000259" key="15">
    <source>
        <dbReference type="Pfam" id="PF02887"/>
    </source>
</evidence>
<evidence type="ECO:0000256" key="12">
    <source>
        <dbReference type="ARBA" id="ARBA00023317"/>
    </source>
</evidence>
<dbReference type="GO" id="GO:0016301">
    <property type="term" value="F:kinase activity"/>
    <property type="evidence" value="ECO:0007669"/>
    <property type="project" value="UniProtKB-KW"/>
</dbReference>
<dbReference type="EC" id="2.7.1.40" evidence="4"/>
<gene>
    <name evidence="16" type="ORF">EGR_04448</name>
</gene>
<dbReference type="Pfam" id="PF00224">
    <property type="entry name" value="PK"/>
    <property type="match status" value="1"/>
</dbReference>
<dbReference type="InterPro" id="IPR015793">
    <property type="entry name" value="Pyrv_Knase_brl"/>
</dbReference>
<keyword evidence="7" id="KW-0547">Nucleotide-binding</keyword>
<comment type="caution">
    <text evidence="16">The sequence shown here is derived from an EMBL/GenBank/DDBJ whole genome shotgun (WGS) entry which is preliminary data.</text>
</comment>
<dbReference type="OrthoDB" id="108365at2759"/>
<dbReference type="InterPro" id="IPR015795">
    <property type="entry name" value="Pyrv_Knase_C"/>
</dbReference>
<dbReference type="InterPro" id="IPR015813">
    <property type="entry name" value="Pyrv/PenolPyrv_kinase-like_dom"/>
</dbReference>
<comment type="similarity">
    <text evidence="3">Belongs to the pyruvate kinase family.</text>
</comment>
<dbReference type="KEGG" id="egl:EGR_04448"/>
<dbReference type="Gene3D" id="3.40.1380.20">
    <property type="entry name" value="Pyruvate kinase, C-terminal domain"/>
    <property type="match status" value="2"/>
</dbReference>
<feature type="domain" description="Pyruvate kinase C-terminal" evidence="15">
    <location>
        <begin position="392"/>
        <end position="456"/>
    </location>
</feature>
<keyword evidence="12 16" id="KW-0670">Pyruvate</keyword>
<proteinExistence type="inferred from homology"/>